<gene>
    <name evidence="2" type="ORF">S06H3_18600</name>
</gene>
<dbReference type="Gene3D" id="3.40.50.1460">
    <property type="match status" value="1"/>
</dbReference>
<organism evidence="2">
    <name type="scientific">marine sediment metagenome</name>
    <dbReference type="NCBI Taxonomy" id="412755"/>
    <lineage>
        <taxon>unclassified sequences</taxon>
        <taxon>metagenomes</taxon>
        <taxon>ecological metagenomes</taxon>
    </lineage>
</organism>
<dbReference type="InterPro" id="IPR011600">
    <property type="entry name" value="Pept_C14_caspase"/>
</dbReference>
<sequence>MITKKRYFLLNKLILIAAVFTTMSAAYGDTDYYAVLIGINDYLDEGHEDFNYAIADIQLVEDMLVQAGDWSIENIRMLEDEDATENGILDSIEAMGNKADGDDVCLIMFSGHGSAQGAIKGLVTYDDRPEVEAWHRISPSELNSWINAYFYTDKIMVILDACYTGGFYNQIDKGVILMACQADEHAIQDDEYLMHSVFTYFIGQGMAGYADLAGSSLSAEEIFDYAAPRRQRLRDKSTSFHPTSQCAYSALIIDYRKGLSLR</sequence>
<dbReference type="GO" id="GO:0004197">
    <property type="term" value="F:cysteine-type endopeptidase activity"/>
    <property type="evidence" value="ECO:0007669"/>
    <property type="project" value="InterPro"/>
</dbReference>
<dbReference type="Pfam" id="PF00656">
    <property type="entry name" value="Peptidase_C14"/>
    <property type="match status" value="1"/>
</dbReference>
<name>X1LAB8_9ZZZZ</name>
<dbReference type="GO" id="GO:0006508">
    <property type="term" value="P:proteolysis"/>
    <property type="evidence" value="ECO:0007669"/>
    <property type="project" value="InterPro"/>
</dbReference>
<feature type="domain" description="Peptidase C14 caspase" evidence="1">
    <location>
        <begin position="33"/>
        <end position="224"/>
    </location>
</feature>
<accession>X1LAB8</accession>
<dbReference type="SUPFAM" id="SSF52129">
    <property type="entry name" value="Caspase-like"/>
    <property type="match status" value="1"/>
</dbReference>
<evidence type="ECO:0000313" key="2">
    <source>
        <dbReference type="EMBL" id="GAI16003.1"/>
    </source>
</evidence>
<dbReference type="AlphaFoldDB" id="X1LAB8"/>
<evidence type="ECO:0000259" key="1">
    <source>
        <dbReference type="Pfam" id="PF00656"/>
    </source>
</evidence>
<proteinExistence type="predicted"/>
<dbReference type="InterPro" id="IPR029030">
    <property type="entry name" value="Caspase-like_dom_sf"/>
</dbReference>
<dbReference type="EMBL" id="BARV01009429">
    <property type="protein sequence ID" value="GAI16003.1"/>
    <property type="molecule type" value="Genomic_DNA"/>
</dbReference>
<reference evidence="2" key="1">
    <citation type="journal article" date="2014" name="Front. Microbiol.">
        <title>High frequency of phylogenetically diverse reductive dehalogenase-homologous genes in deep subseafloor sedimentary metagenomes.</title>
        <authorList>
            <person name="Kawai M."/>
            <person name="Futagami T."/>
            <person name="Toyoda A."/>
            <person name="Takaki Y."/>
            <person name="Nishi S."/>
            <person name="Hori S."/>
            <person name="Arai W."/>
            <person name="Tsubouchi T."/>
            <person name="Morono Y."/>
            <person name="Uchiyama I."/>
            <person name="Ito T."/>
            <person name="Fujiyama A."/>
            <person name="Inagaki F."/>
            <person name="Takami H."/>
        </authorList>
    </citation>
    <scope>NUCLEOTIDE SEQUENCE</scope>
    <source>
        <strain evidence="2">Expedition CK06-06</strain>
    </source>
</reference>
<comment type="caution">
    <text evidence="2">The sequence shown here is derived from an EMBL/GenBank/DDBJ whole genome shotgun (WGS) entry which is preliminary data.</text>
</comment>
<protein>
    <recommendedName>
        <fullName evidence="1">Peptidase C14 caspase domain-containing protein</fullName>
    </recommendedName>
</protein>